<proteinExistence type="predicted"/>
<dbReference type="GeneID" id="108050942"/>
<dbReference type="RefSeq" id="XP_016988347.1">
    <property type="nucleotide sequence ID" value="XM_017132858.1"/>
</dbReference>
<dbReference type="EnsemblMetazoa" id="XM_017132858.1">
    <property type="protein sequence ID" value="XP_016988347.1"/>
    <property type="gene ID" value="LOC108050942"/>
</dbReference>
<evidence type="ECO:0000313" key="4">
    <source>
        <dbReference type="RefSeq" id="XP_016988347.1"/>
    </source>
</evidence>
<dbReference type="OrthoDB" id="7831182at2759"/>
<dbReference type="AlphaFoldDB" id="A0A6P4FEB3"/>
<organism evidence="4">
    <name type="scientific">Drosophila rhopaloa</name>
    <name type="common">Fruit fly</name>
    <dbReference type="NCBI Taxonomy" id="1041015"/>
    <lineage>
        <taxon>Eukaryota</taxon>
        <taxon>Metazoa</taxon>
        <taxon>Ecdysozoa</taxon>
        <taxon>Arthropoda</taxon>
        <taxon>Hexapoda</taxon>
        <taxon>Insecta</taxon>
        <taxon>Pterygota</taxon>
        <taxon>Neoptera</taxon>
        <taxon>Endopterygota</taxon>
        <taxon>Diptera</taxon>
        <taxon>Brachycera</taxon>
        <taxon>Muscomorpha</taxon>
        <taxon>Ephydroidea</taxon>
        <taxon>Drosophilidae</taxon>
        <taxon>Drosophila</taxon>
        <taxon>Sophophora</taxon>
    </lineage>
</organism>
<evidence type="ECO:0000313" key="2">
    <source>
        <dbReference type="EnsemblMetazoa" id="XP_016988347.1"/>
    </source>
</evidence>
<gene>
    <name evidence="4" type="primary">LOC108050942</name>
    <name evidence="2" type="synonym">108050942</name>
</gene>
<dbReference type="Proteomes" id="UP001652680">
    <property type="component" value="Unassembled WGS sequence"/>
</dbReference>
<accession>A0A6P4FEB3</accession>
<protein>
    <submittedName>
        <fullName evidence="4">Uncharacterized protein LOC108050942</fullName>
    </submittedName>
</protein>
<name>A0A6P4FEB3_DRORH</name>
<reference evidence="2" key="3">
    <citation type="submission" date="2025-05" db="UniProtKB">
        <authorList>
            <consortium name="EnsemblMetazoa"/>
        </authorList>
    </citation>
    <scope>IDENTIFICATION</scope>
</reference>
<reference evidence="3" key="1">
    <citation type="journal article" date="2021" name="Elife">
        <title>Highly contiguous assemblies of 101 drosophilid genomes.</title>
        <authorList>
            <person name="Kim B.Y."/>
            <person name="Wang J.R."/>
            <person name="Miller D.E."/>
            <person name="Barmina O."/>
            <person name="Delaney E."/>
            <person name="Thompson A."/>
            <person name="Comeault A.A."/>
            <person name="Peede D."/>
            <person name="D'Agostino E.R."/>
            <person name="Pelaez J."/>
            <person name="Aguilar J.M."/>
            <person name="Haji D."/>
            <person name="Matsunaga T."/>
            <person name="Armstrong E.E."/>
            <person name="Zych M."/>
            <person name="Ogawa Y."/>
            <person name="Stamenkovic-Radak M."/>
            <person name="Jelic M."/>
            <person name="Veselinovic M.S."/>
            <person name="Tanaskovic M."/>
            <person name="Eric P."/>
            <person name="Gao J.J."/>
            <person name="Katoh T.K."/>
            <person name="Toda M.J."/>
            <person name="Watabe H."/>
            <person name="Watada M."/>
            <person name="Davis J.S."/>
            <person name="Moyle L.C."/>
            <person name="Manoli G."/>
            <person name="Bertolini E."/>
            <person name="Kostal V."/>
            <person name="Hawley R.S."/>
            <person name="Takahashi A."/>
            <person name="Jones C.D."/>
            <person name="Price D.K."/>
            <person name="Whiteman N."/>
            <person name="Kopp A."/>
            <person name="Matute D.R."/>
            <person name="Petrov D.A."/>
        </authorList>
    </citation>
    <scope>NUCLEOTIDE SEQUENCE [LARGE SCALE GENOMIC DNA]</scope>
</reference>
<keyword evidence="3" id="KW-1185">Reference proteome</keyword>
<feature type="chain" id="PRO_5028339710" evidence="1">
    <location>
        <begin position="24"/>
        <end position="94"/>
    </location>
</feature>
<evidence type="ECO:0000313" key="3">
    <source>
        <dbReference type="Proteomes" id="UP001652680"/>
    </source>
</evidence>
<sequence>MEIHLVKILVVALAALEFPRAHAHDLTSHCVACPDEFKGQLICAFLNGCHLEMEYCSMLVLNCGRYLHRKHMFLVKNMGKCEAVRGYKCKFMDF</sequence>
<feature type="signal peptide" evidence="1">
    <location>
        <begin position="1"/>
        <end position="23"/>
    </location>
</feature>
<evidence type="ECO:0000256" key="1">
    <source>
        <dbReference type="SAM" id="SignalP"/>
    </source>
</evidence>
<reference evidence="4" key="2">
    <citation type="submission" date="2025-04" db="UniProtKB">
        <authorList>
            <consortium name="RefSeq"/>
        </authorList>
    </citation>
    <scope>IDENTIFICATION</scope>
</reference>
<keyword evidence="1" id="KW-0732">Signal</keyword>